<evidence type="ECO:0000313" key="3">
    <source>
        <dbReference type="Proteomes" id="UP000735302"/>
    </source>
</evidence>
<gene>
    <name evidence="2" type="ORF">PoB_001777700</name>
</gene>
<organism evidence="2 3">
    <name type="scientific">Plakobranchus ocellatus</name>
    <dbReference type="NCBI Taxonomy" id="259542"/>
    <lineage>
        <taxon>Eukaryota</taxon>
        <taxon>Metazoa</taxon>
        <taxon>Spiralia</taxon>
        <taxon>Lophotrochozoa</taxon>
        <taxon>Mollusca</taxon>
        <taxon>Gastropoda</taxon>
        <taxon>Heterobranchia</taxon>
        <taxon>Euthyneura</taxon>
        <taxon>Panpulmonata</taxon>
        <taxon>Sacoglossa</taxon>
        <taxon>Placobranchoidea</taxon>
        <taxon>Plakobranchidae</taxon>
        <taxon>Plakobranchus</taxon>
    </lineage>
</organism>
<feature type="region of interest" description="Disordered" evidence="1">
    <location>
        <begin position="66"/>
        <end position="126"/>
    </location>
</feature>
<dbReference type="Proteomes" id="UP000735302">
    <property type="component" value="Unassembled WGS sequence"/>
</dbReference>
<protein>
    <submittedName>
        <fullName evidence="2">Uncharacterized protein</fullName>
    </submittedName>
</protein>
<evidence type="ECO:0000256" key="1">
    <source>
        <dbReference type="SAM" id="MobiDB-lite"/>
    </source>
</evidence>
<evidence type="ECO:0000313" key="2">
    <source>
        <dbReference type="EMBL" id="GFN91271.1"/>
    </source>
</evidence>
<name>A0AAV3Z9X1_9GAST</name>
<dbReference type="EMBL" id="BLXT01002115">
    <property type="protein sequence ID" value="GFN91271.1"/>
    <property type="molecule type" value="Genomic_DNA"/>
</dbReference>
<reference evidence="2 3" key="1">
    <citation type="journal article" date="2021" name="Elife">
        <title>Chloroplast acquisition without the gene transfer in kleptoplastic sea slugs, Plakobranchus ocellatus.</title>
        <authorList>
            <person name="Maeda T."/>
            <person name="Takahashi S."/>
            <person name="Yoshida T."/>
            <person name="Shimamura S."/>
            <person name="Takaki Y."/>
            <person name="Nagai Y."/>
            <person name="Toyoda A."/>
            <person name="Suzuki Y."/>
            <person name="Arimoto A."/>
            <person name="Ishii H."/>
            <person name="Satoh N."/>
            <person name="Nishiyama T."/>
            <person name="Hasebe M."/>
            <person name="Maruyama T."/>
            <person name="Minagawa J."/>
            <person name="Obokata J."/>
            <person name="Shigenobu S."/>
        </authorList>
    </citation>
    <scope>NUCLEOTIDE SEQUENCE [LARGE SCALE GENOMIC DNA]</scope>
</reference>
<sequence>MNQHHYRLTTSDYFARNTPGHSSRFEPVLKGLVNLEANLHTIVPPTGTTTPEEEGVHLYITELGRQINGQAQQGDLRLSGPPSGQDAGGGNRAQDRGVPADPRGDSLATVPPTPPMGSGNTAVAVN</sequence>
<keyword evidence="3" id="KW-1185">Reference proteome</keyword>
<dbReference type="AlphaFoldDB" id="A0AAV3Z9X1"/>
<comment type="caution">
    <text evidence="2">The sequence shown here is derived from an EMBL/GenBank/DDBJ whole genome shotgun (WGS) entry which is preliminary data.</text>
</comment>
<proteinExistence type="predicted"/>
<accession>A0AAV3Z9X1</accession>